<dbReference type="PANTHER" id="PTHR11564">
    <property type="entry name" value="SIGNAL RECOGNITION PARTICLE 54K PROTEIN SRP54"/>
    <property type="match status" value="1"/>
</dbReference>
<sequence>MNPDPIIFVMESTVIIIFKYNLQATERPVIFIGTGENVEEFEIINVKPFVSRLLVVPTDQQPELFQKLSEGSFTCGLCTSCSKTFLKMGPTGQFFSLLPWFGAELMPKGHEKESQAKIKLYMTIMDSMTNAGQSEMSQKCWRDGYKHFAKMCSEMKGQFKISKKGKMSALSRNMNARHMSKVLPPQMLKQIGGMGGLQNFMKQMGFKDMGGLVGSSDEGTNKTILHII</sequence>
<gene>
    <name evidence="4" type="ORF">OPV22_033046</name>
</gene>
<name>A0AAV8P1V3_ENSVE</name>
<dbReference type="GO" id="GO:0005786">
    <property type="term" value="C:signal recognition particle, endoplasmic reticulum targeting"/>
    <property type="evidence" value="ECO:0007669"/>
    <property type="project" value="TreeGrafter"/>
</dbReference>
<dbReference type="EMBL" id="JAQQAF010000009">
    <property type="protein sequence ID" value="KAJ8460120.1"/>
    <property type="molecule type" value="Genomic_DNA"/>
</dbReference>
<dbReference type="Gene3D" id="1.10.260.30">
    <property type="entry name" value="Signal recognition particle, SRP54 subunit, M-domain"/>
    <property type="match status" value="1"/>
</dbReference>
<evidence type="ECO:0000313" key="4">
    <source>
        <dbReference type="EMBL" id="KAJ8460120.1"/>
    </source>
</evidence>
<organism evidence="4 5">
    <name type="scientific">Ensete ventricosum</name>
    <name type="common">Abyssinian banana</name>
    <name type="synonym">Musa ensete</name>
    <dbReference type="NCBI Taxonomy" id="4639"/>
    <lineage>
        <taxon>Eukaryota</taxon>
        <taxon>Viridiplantae</taxon>
        <taxon>Streptophyta</taxon>
        <taxon>Embryophyta</taxon>
        <taxon>Tracheophyta</taxon>
        <taxon>Spermatophyta</taxon>
        <taxon>Magnoliopsida</taxon>
        <taxon>Liliopsida</taxon>
        <taxon>Zingiberales</taxon>
        <taxon>Musaceae</taxon>
        <taxon>Ensete</taxon>
    </lineage>
</organism>
<dbReference type="InterPro" id="IPR000897">
    <property type="entry name" value="SRP54_GTPase_dom"/>
</dbReference>
<dbReference type="PANTHER" id="PTHR11564:SF5">
    <property type="entry name" value="SIGNAL RECOGNITION PARTICLE SUBUNIT SRP54"/>
    <property type="match status" value="1"/>
</dbReference>
<dbReference type="InterPro" id="IPR036891">
    <property type="entry name" value="Signal_recog_part_SRP54_M_sf"/>
</dbReference>
<dbReference type="GO" id="GO:0003924">
    <property type="term" value="F:GTPase activity"/>
    <property type="evidence" value="ECO:0007669"/>
    <property type="project" value="InterPro"/>
</dbReference>
<dbReference type="GO" id="GO:0005525">
    <property type="term" value="F:GTP binding"/>
    <property type="evidence" value="ECO:0007669"/>
    <property type="project" value="UniProtKB-KW"/>
</dbReference>
<feature type="domain" description="SRP54-type proteins GTP-binding" evidence="3">
    <location>
        <begin position="28"/>
        <end position="41"/>
    </location>
</feature>
<evidence type="ECO:0000313" key="5">
    <source>
        <dbReference type="Proteomes" id="UP001222027"/>
    </source>
</evidence>
<evidence type="ECO:0000256" key="1">
    <source>
        <dbReference type="ARBA" id="ARBA00022741"/>
    </source>
</evidence>
<protein>
    <recommendedName>
        <fullName evidence="3">SRP54-type proteins GTP-binding domain-containing protein</fullName>
    </recommendedName>
</protein>
<dbReference type="Proteomes" id="UP001222027">
    <property type="component" value="Unassembled WGS sequence"/>
</dbReference>
<dbReference type="GO" id="GO:0006616">
    <property type="term" value="P:SRP-dependent cotranslational protein targeting to membrane, translocation"/>
    <property type="evidence" value="ECO:0007669"/>
    <property type="project" value="TreeGrafter"/>
</dbReference>
<reference evidence="4 5" key="1">
    <citation type="submission" date="2022-12" db="EMBL/GenBank/DDBJ databases">
        <title>Chromosome-scale assembly of the Ensete ventricosum genome.</title>
        <authorList>
            <person name="Dussert Y."/>
            <person name="Stocks J."/>
            <person name="Wendawek A."/>
            <person name="Woldeyes F."/>
            <person name="Nichols R.A."/>
            <person name="Borrell J.S."/>
        </authorList>
    </citation>
    <scope>NUCLEOTIDE SEQUENCE [LARGE SCALE GENOMIC DNA]</scope>
    <source>
        <strain evidence="5">cv. Maze</strain>
        <tissue evidence="4">Seeds</tissue>
    </source>
</reference>
<dbReference type="AlphaFoldDB" id="A0AAV8P1V3"/>
<dbReference type="InterPro" id="IPR022941">
    <property type="entry name" value="SRP54"/>
</dbReference>
<dbReference type="SUPFAM" id="SSF47446">
    <property type="entry name" value="Signal peptide-binding domain"/>
    <property type="match status" value="1"/>
</dbReference>
<keyword evidence="2" id="KW-0342">GTP-binding</keyword>
<dbReference type="GO" id="GO:0030942">
    <property type="term" value="F:endoplasmic reticulum signal peptide binding"/>
    <property type="evidence" value="ECO:0007669"/>
    <property type="project" value="TreeGrafter"/>
</dbReference>
<evidence type="ECO:0000256" key="2">
    <source>
        <dbReference type="ARBA" id="ARBA00023134"/>
    </source>
</evidence>
<dbReference type="PROSITE" id="PS00300">
    <property type="entry name" value="SRP54"/>
    <property type="match status" value="1"/>
</dbReference>
<evidence type="ECO:0000259" key="3">
    <source>
        <dbReference type="PROSITE" id="PS00300"/>
    </source>
</evidence>
<keyword evidence="1" id="KW-0547">Nucleotide-binding</keyword>
<dbReference type="GO" id="GO:0005829">
    <property type="term" value="C:cytosol"/>
    <property type="evidence" value="ECO:0007669"/>
    <property type="project" value="TreeGrafter"/>
</dbReference>
<dbReference type="GO" id="GO:0008312">
    <property type="term" value="F:7S RNA binding"/>
    <property type="evidence" value="ECO:0007669"/>
    <property type="project" value="InterPro"/>
</dbReference>
<proteinExistence type="predicted"/>
<keyword evidence="5" id="KW-1185">Reference proteome</keyword>
<accession>A0AAV8P1V3</accession>
<comment type="caution">
    <text evidence="4">The sequence shown here is derived from an EMBL/GenBank/DDBJ whole genome shotgun (WGS) entry which is preliminary data.</text>
</comment>